<reference evidence="1 2" key="1">
    <citation type="submission" date="2017-05" db="EMBL/GenBank/DDBJ databases">
        <title>High clonality and local adaptation shapes Vibrionaceae linages within an endangered oasis.</title>
        <authorList>
            <person name="Vazquez-Rosas-Landa M."/>
        </authorList>
    </citation>
    <scope>NUCLEOTIDE SEQUENCE [LARGE SCALE GENOMIC DNA]</scope>
    <source>
        <strain evidence="1 2">P46_P4S1P180</strain>
    </source>
</reference>
<dbReference type="RefSeq" id="WP_161442209.1">
    <property type="nucleotide sequence ID" value="NZ_WXWW01000020.1"/>
</dbReference>
<dbReference type="AlphaFoldDB" id="A0A7X5B1E4"/>
<organism evidence="1 2">
    <name type="scientific">Photobacterium halotolerans</name>
    <dbReference type="NCBI Taxonomy" id="265726"/>
    <lineage>
        <taxon>Bacteria</taxon>
        <taxon>Pseudomonadati</taxon>
        <taxon>Pseudomonadota</taxon>
        <taxon>Gammaproteobacteria</taxon>
        <taxon>Vibrionales</taxon>
        <taxon>Vibrionaceae</taxon>
        <taxon>Photobacterium</taxon>
    </lineage>
</organism>
<protein>
    <submittedName>
        <fullName evidence="1">Spore gernimation protein</fullName>
    </submittedName>
</protein>
<name>A0A7X5B1E4_9GAMM</name>
<dbReference type="Proteomes" id="UP000465712">
    <property type="component" value="Unassembled WGS sequence"/>
</dbReference>
<gene>
    <name evidence="1" type="ORF">CAG72_01050</name>
</gene>
<accession>A0A7X5B1E4</accession>
<sequence length="128" mass="13940">MEKRICLSGWAKSLIVLLPGWLFLTGCSEALSVSATAVKGVDHIEQQEKSLDVYCSSGICSFGLESNQKVTLSVNMFYGTEQPFTKIEGVSVTGESGGTLKMVGQHQFTLEIAPQKTPVSVQVVDYYR</sequence>
<comment type="caution">
    <text evidence="1">The sequence shown here is derived from an EMBL/GenBank/DDBJ whole genome shotgun (WGS) entry which is preliminary data.</text>
</comment>
<dbReference type="PROSITE" id="PS51257">
    <property type="entry name" value="PROKAR_LIPOPROTEIN"/>
    <property type="match status" value="1"/>
</dbReference>
<evidence type="ECO:0000313" key="1">
    <source>
        <dbReference type="EMBL" id="NAW63794.1"/>
    </source>
</evidence>
<evidence type="ECO:0000313" key="2">
    <source>
        <dbReference type="Proteomes" id="UP000465712"/>
    </source>
</evidence>
<dbReference type="EMBL" id="WXWW01000020">
    <property type="protein sequence ID" value="NAW63794.1"/>
    <property type="molecule type" value="Genomic_DNA"/>
</dbReference>
<proteinExistence type="predicted"/>